<organism evidence="2 3">
    <name type="scientific">Orbilia blumenaviensis</name>
    <dbReference type="NCBI Taxonomy" id="1796055"/>
    <lineage>
        <taxon>Eukaryota</taxon>
        <taxon>Fungi</taxon>
        <taxon>Dikarya</taxon>
        <taxon>Ascomycota</taxon>
        <taxon>Pezizomycotina</taxon>
        <taxon>Orbiliomycetes</taxon>
        <taxon>Orbiliales</taxon>
        <taxon>Orbiliaceae</taxon>
        <taxon>Orbilia</taxon>
    </lineage>
</organism>
<evidence type="ECO:0000313" key="2">
    <source>
        <dbReference type="EMBL" id="KAK6335722.1"/>
    </source>
</evidence>
<evidence type="ECO:0000256" key="1">
    <source>
        <dbReference type="SAM" id="MobiDB-lite"/>
    </source>
</evidence>
<comment type="caution">
    <text evidence="2">The sequence shown here is derived from an EMBL/GenBank/DDBJ whole genome shotgun (WGS) entry which is preliminary data.</text>
</comment>
<feature type="region of interest" description="Disordered" evidence="1">
    <location>
        <begin position="1"/>
        <end position="31"/>
    </location>
</feature>
<protein>
    <submittedName>
        <fullName evidence="2">Uncharacterized protein</fullName>
    </submittedName>
</protein>
<feature type="region of interest" description="Disordered" evidence="1">
    <location>
        <begin position="179"/>
        <end position="238"/>
    </location>
</feature>
<name>A0AAV9U4D8_9PEZI</name>
<proteinExistence type="predicted"/>
<evidence type="ECO:0000313" key="3">
    <source>
        <dbReference type="Proteomes" id="UP001373714"/>
    </source>
</evidence>
<keyword evidence="3" id="KW-1185">Reference proteome</keyword>
<reference evidence="2 3" key="1">
    <citation type="submission" date="2019-10" db="EMBL/GenBank/DDBJ databases">
        <authorList>
            <person name="Palmer J.M."/>
        </authorList>
    </citation>
    <scope>NUCLEOTIDE SEQUENCE [LARGE SCALE GENOMIC DNA]</scope>
    <source>
        <strain evidence="2 3">TWF730</strain>
    </source>
</reference>
<dbReference type="AlphaFoldDB" id="A0AAV9U4D8"/>
<dbReference type="Proteomes" id="UP001373714">
    <property type="component" value="Unassembled WGS sequence"/>
</dbReference>
<gene>
    <name evidence="2" type="ORF">TWF730_003100</name>
</gene>
<dbReference type="EMBL" id="JAVHNS010000014">
    <property type="protein sequence ID" value="KAK6335722.1"/>
    <property type="molecule type" value="Genomic_DNA"/>
</dbReference>
<accession>A0AAV9U4D8</accession>
<sequence length="238" mass="26442">MLQKYAPHLTERRKPSAVKPPAAPHHFDLSIPEPEMPRFTFRRESLCSTCQKSYPSRFSDLCADCEAEENPMFLYTIYESDEENEDASSISPPASPIPDFRLDFSSLAPPEFSFKYSSSVESASTVLTDSMVFTPNFEHLGALTPISTPGSFTTMMKERKGYIFEGPKEPQDYFPAFLSPQSVDPEIKRSGPVKIPQSPNSDPRSFYVDGDSIAGGESTPASPHLSRVIGFRSPLTPK</sequence>